<comment type="similarity">
    <text evidence="1">Belongs to the CCDC124 family.</text>
</comment>
<name>A0A068RZ33_9FUNG</name>
<dbReference type="GO" id="GO:0003713">
    <property type="term" value="F:transcription coactivator activity"/>
    <property type="evidence" value="ECO:0007669"/>
    <property type="project" value="EnsemblFungi"/>
</dbReference>
<evidence type="ECO:0000259" key="5">
    <source>
        <dbReference type="Pfam" id="PF22048"/>
    </source>
</evidence>
<dbReference type="Proteomes" id="UP000027586">
    <property type="component" value="Unassembled WGS sequence"/>
</dbReference>
<dbReference type="GO" id="GO:0006366">
    <property type="term" value="P:transcription by RNA polymerase II"/>
    <property type="evidence" value="ECO:0007669"/>
    <property type="project" value="EnsemblFungi"/>
</dbReference>
<evidence type="ECO:0000256" key="2">
    <source>
        <dbReference type="ARBA" id="ARBA00023054"/>
    </source>
</evidence>
<dbReference type="Pfam" id="PF06244">
    <property type="entry name" value="Ccdc124"/>
    <property type="match status" value="1"/>
</dbReference>
<feature type="domain" description="Coiled-coil" evidence="4">
    <location>
        <begin position="110"/>
        <end position="191"/>
    </location>
</feature>
<reference evidence="6" key="1">
    <citation type="submission" date="2013-08" db="EMBL/GenBank/DDBJ databases">
        <title>Gene expansion shapes genome architecture in the human pathogen Lichtheimia corymbifera: an evolutionary genomics analysis in the ancient terrestrial Mucorales (Mucoromycotina).</title>
        <authorList>
            <person name="Schwartze V.U."/>
            <person name="Winter S."/>
            <person name="Shelest E."/>
            <person name="Marcet-Houben M."/>
            <person name="Horn F."/>
            <person name="Wehner S."/>
            <person name="Hoffmann K."/>
            <person name="Riege K."/>
            <person name="Sammeth M."/>
            <person name="Nowrousian M."/>
            <person name="Valiante V."/>
            <person name="Linde J."/>
            <person name="Jacobsen I.D."/>
            <person name="Marz M."/>
            <person name="Brakhage A.A."/>
            <person name="Gabaldon T."/>
            <person name="Bocker S."/>
            <person name="Voigt K."/>
        </authorList>
    </citation>
    <scope>NUCLEOTIDE SEQUENCE [LARGE SCALE GENOMIC DNA]</scope>
    <source>
        <strain evidence="6">FSU 9682</strain>
    </source>
</reference>
<evidence type="ECO:0000256" key="1">
    <source>
        <dbReference type="ARBA" id="ARBA00008296"/>
    </source>
</evidence>
<evidence type="ECO:0000313" key="6">
    <source>
        <dbReference type="EMBL" id="CDH55264.1"/>
    </source>
</evidence>
<evidence type="ECO:0000259" key="4">
    <source>
        <dbReference type="Pfam" id="PF06244"/>
    </source>
</evidence>
<feature type="compositionally biased region" description="Basic residues" evidence="3">
    <location>
        <begin position="82"/>
        <end position="95"/>
    </location>
</feature>
<comment type="caution">
    <text evidence="6">The sequence shown here is derived from an EMBL/GenBank/DDBJ whole genome shotgun (WGS) entry which is preliminary data.</text>
</comment>
<dbReference type="GO" id="GO:0034599">
    <property type="term" value="P:cellular response to oxidative stress"/>
    <property type="evidence" value="ECO:0007669"/>
    <property type="project" value="EnsemblFungi"/>
</dbReference>
<dbReference type="PANTHER" id="PTHR21680">
    <property type="entry name" value="COILED-COIL DOMAIN-CONTAINING PROTEIN 124"/>
    <property type="match status" value="1"/>
</dbReference>
<organism evidence="6 7">
    <name type="scientific">Lichtheimia corymbifera JMRC:FSU:9682</name>
    <dbReference type="NCBI Taxonomy" id="1263082"/>
    <lineage>
        <taxon>Eukaryota</taxon>
        <taxon>Fungi</taxon>
        <taxon>Fungi incertae sedis</taxon>
        <taxon>Mucoromycota</taxon>
        <taxon>Mucoromycotina</taxon>
        <taxon>Mucoromycetes</taxon>
        <taxon>Mucorales</taxon>
        <taxon>Lichtheimiaceae</taxon>
        <taxon>Lichtheimia</taxon>
    </lineage>
</organism>
<keyword evidence="2" id="KW-0175">Coiled coil</keyword>
<proteinExistence type="inferred from homology"/>
<gene>
    <name evidence="6" type="ORF">LCOR_06422.1</name>
</gene>
<dbReference type="GO" id="GO:0005634">
    <property type="term" value="C:nucleus"/>
    <property type="evidence" value="ECO:0007669"/>
    <property type="project" value="EnsemblFungi"/>
</dbReference>
<feature type="compositionally biased region" description="Basic and acidic residues" evidence="3">
    <location>
        <begin position="21"/>
        <end position="42"/>
    </location>
</feature>
<dbReference type="OrthoDB" id="76412at2759"/>
<dbReference type="Pfam" id="PF22048">
    <property type="entry name" value="LSO1_2-like"/>
    <property type="match status" value="1"/>
</dbReference>
<dbReference type="PANTHER" id="PTHR21680:SF0">
    <property type="entry name" value="COILED-COIL DOMAIN-CONTAINING PROTEIN 124"/>
    <property type="match status" value="1"/>
</dbReference>
<accession>A0A068RZ33</accession>
<dbReference type="InterPro" id="IPR054414">
    <property type="entry name" value="Ccdc124/Oxs1_C"/>
</dbReference>
<dbReference type="InterPro" id="IPR054413">
    <property type="entry name" value="LSO1/2"/>
</dbReference>
<feature type="compositionally biased region" description="Basic and acidic residues" evidence="3">
    <location>
        <begin position="50"/>
        <end position="74"/>
    </location>
</feature>
<dbReference type="InterPro" id="IPR010422">
    <property type="entry name" value="Ccdc124/Oxs1"/>
</dbReference>
<protein>
    <recommendedName>
        <fullName evidence="8">DUF1014-domain-containing protein</fullName>
    </recommendedName>
</protein>
<dbReference type="STRING" id="1263082.A0A068RZ33"/>
<evidence type="ECO:0000256" key="3">
    <source>
        <dbReference type="SAM" id="MobiDB-lite"/>
    </source>
</evidence>
<evidence type="ECO:0000313" key="7">
    <source>
        <dbReference type="Proteomes" id="UP000027586"/>
    </source>
</evidence>
<dbReference type="AlphaFoldDB" id="A0A068RZ33"/>
<dbReference type="GO" id="GO:0005737">
    <property type="term" value="C:cytoplasm"/>
    <property type="evidence" value="ECO:0007669"/>
    <property type="project" value="EnsemblFungi"/>
</dbReference>
<evidence type="ECO:0008006" key="8">
    <source>
        <dbReference type="Google" id="ProtNLM"/>
    </source>
</evidence>
<feature type="region of interest" description="Disordered" evidence="3">
    <location>
        <begin position="1"/>
        <end position="111"/>
    </location>
</feature>
<keyword evidence="7" id="KW-1185">Reference proteome</keyword>
<feature type="domain" description="LSO1/LSO2" evidence="5">
    <location>
        <begin position="9"/>
        <end position="76"/>
    </location>
</feature>
<dbReference type="VEuPathDB" id="FungiDB:LCOR_06422.1"/>
<sequence length="222" mass="24366">MGKKGGANSKVEAANAKKAAAKAEKDRAKAAEAEAKEAEKWSKGAKGKGKKEAEAEKKAQQAAKKAELAKLKAQEEEEIAKLKPKGAAKSAAKKSAKVEAASQARRTIPEFSASNIDDALDLLSIDDSKKGPISSKDVDRHPERRFKAALAAYEEREMTRFKLENPGLRQSQLKQLIYKAFQKSPENPFNQANVMAYNATQDDVRDLKAQRQSEIENRLRTA</sequence>
<dbReference type="EMBL" id="CBTN010000028">
    <property type="protein sequence ID" value="CDH55264.1"/>
    <property type="molecule type" value="Genomic_DNA"/>
</dbReference>